<gene>
    <name evidence="3" type="ORF">GA0070616_4602</name>
</gene>
<evidence type="ECO:0000256" key="1">
    <source>
        <dbReference type="SAM" id="MobiDB-lite"/>
    </source>
</evidence>
<organism evidence="3 4">
    <name type="scientific">Micromonospora nigra</name>
    <dbReference type="NCBI Taxonomy" id="145857"/>
    <lineage>
        <taxon>Bacteria</taxon>
        <taxon>Bacillati</taxon>
        <taxon>Actinomycetota</taxon>
        <taxon>Actinomycetes</taxon>
        <taxon>Micromonosporales</taxon>
        <taxon>Micromonosporaceae</taxon>
        <taxon>Micromonospora</taxon>
    </lineage>
</organism>
<keyword evidence="2" id="KW-0472">Membrane</keyword>
<dbReference type="EMBL" id="FMHT01000003">
    <property type="protein sequence ID" value="SCL32971.1"/>
    <property type="molecule type" value="Genomic_DNA"/>
</dbReference>
<dbReference type="Proteomes" id="UP000199699">
    <property type="component" value="Unassembled WGS sequence"/>
</dbReference>
<evidence type="ECO:0000313" key="4">
    <source>
        <dbReference type="Proteomes" id="UP000199699"/>
    </source>
</evidence>
<feature type="transmembrane region" description="Helical" evidence="2">
    <location>
        <begin position="6"/>
        <end position="30"/>
    </location>
</feature>
<accession>A0A1C6STW2</accession>
<evidence type="ECO:0000256" key="2">
    <source>
        <dbReference type="SAM" id="Phobius"/>
    </source>
</evidence>
<evidence type="ECO:0000313" key="3">
    <source>
        <dbReference type="EMBL" id="SCL32971.1"/>
    </source>
</evidence>
<name>A0A1C6STW2_9ACTN</name>
<reference evidence="3 4" key="1">
    <citation type="submission" date="2016-06" db="EMBL/GenBank/DDBJ databases">
        <authorList>
            <person name="Kjaerup R.B."/>
            <person name="Dalgaard T.S."/>
            <person name="Juul-Madsen H.R."/>
        </authorList>
    </citation>
    <scope>NUCLEOTIDE SEQUENCE [LARGE SCALE GENOMIC DNA]</scope>
    <source>
        <strain evidence="3 4">DSM 43818</strain>
    </source>
</reference>
<proteinExistence type="predicted"/>
<protein>
    <submittedName>
        <fullName evidence="3">Uncharacterized protein</fullName>
    </submittedName>
</protein>
<dbReference type="OrthoDB" id="10010577at2"/>
<dbReference type="RefSeq" id="WP_091086827.1">
    <property type="nucleotide sequence ID" value="NZ_FMHT01000003.1"/>
</dbReference>
<sequence length="104" mass="10690">MSRHPILSRALIVSGVVLVLAILAHFGIVLPPEIAERVEEFAIVAGPVAVAWWAARRTTPISDPRDADGTPLVPDPAAGHETSGGAGAGSESPEVDASAGPFLY</sequence>
<keyword evidence="2" id="KW-1133">Transmembrane helix</keyword>
<dbReference type="STRING" id="145857.GA0070616_4602"/>
<feature type="region of interest" description="Disordered" evidence="1">
    <location>
        <begin position="60"/>
        <end position="104"/>
    </location>
</feature>
<keyword evidence="4" id="KW-1185">Reference proteome</keyword>
<dbReference type="AlphaFoldDB" id="A0A1C6STW2"/>
<keyword evidence="2" id="KW-0812">Transmembrane</keyword>